<feature type="domain" description="Aminotransferase class I/classII large" evidence="6">
    <location>
        <begin position="74"/>
        <end position="419"/>
    </location>
</feature>
<dbReference type="GO" id="GO:1901605">
    <property type="term" value="P:alpha-amino acid metabolic process"/>
    <property type="evidence" value="ECO:0007669"/>
    <property type="project" value="TreeGrafter"/>
</dbReference>
<evidence type="ECO:0000256" key="2">
    <source>
        <dbReference type="ARBA" id="ARBA00007441"/>
    </source>
</evidence>
<dbReference type="EMBL" id="BPQB01000065">
    <property type="protein sequence ID" value="GJE96938.1"/>
    <property type="molecule type" value="Genomic_DNA"/>
</dbReference>
<evidence type="ECO:0000313" key="8">
    <source>
        <dbReference type="Proteomes" id="UP000703269"/>
    </source>
</evidence>
<dbReference type="Proteomes" id="UP000703269">
    <property type="component" value="Unassembled WGS sequence"/>
</dbReference>
<evidence type="ECO:0000256" key="5">
    <source>
        <dbReference type="ARBA" id="ARBA00022898"/>
    </source>
</evidence>
<dbReference type="GO" id="GO:0030170">
    <property type="term" value="F:pyridoxal phosphate binding"/>
    <property type="evidence" value="ECO:0007669"/>
    <property type="project" value="InterPro"/>
</dbReference>
<dbReference type="InterPro" id="IPR050859">
    <property type="entry name" value="Class-I_PLP-dep_aminotransf"/>
</dbReference>
<dbReference type="CDD" id="cd00609">
    <property type="entry name" value="AAT_like"/>
    <property type="match status" value="1"/>
</dbReference>
<keyword evidence="5" id="KW-0663">Pyridoxal phosphate</keyword>
<comment type="cofactor">
    <cofactor evidence="1">
        <name>pyridoxal 5'-phosphate</name>
        <dbReference type="ChEBI" id="CHEBI:597326"/>
    </cofactor>
</comment>
<accession>A0A9P3GL54</accession>
<evidence type="ECO:0000256" key="4">
    <source>
        <dbReference type="ARBA" id="ARBA00022679"/>
    </source>
</evidence>
<name>A0A9P3GL54_9APHY</name>
<dbReference type="AlphaFoldDB" id="A0A9P3GL54"/>
<dbReference type="Pfam" id="PF00155">
    <property type="entry name" value="Aminotran_1_2"/>
    <property type="match status" value="1"/>
</dbReference>
<organism evidence="7 8">
    <name type="scientific">Phanerochaete sordida</name>
    <dbReference type="NCBI Taxonomy" id="48140"/>
    <lineage>
        <taxon>Eukaryota</taxon>
        <taxon>Fungi</taxon>
        <taxon>Dikarya</taxon>
        <taxon>Basidiomycota</taxon>
        <taxon>Agaricomycotina</taxon>
        <taxon>Agaricomycetes</taxon>
        <taxon>Polyporales</taxon>
        <taxon>Phanerochaetaceae</taxon>
        <taxon>Phanerochaete</taxon>
    </lineage>
</organism>
<comment type="similarity">
    <text evidence="2">Belongs to the class-I pyridoxal-phosphate-dependent aminotransferase family.</text>
</comment>
<keyword evidence="4" id="KW-0808">Transferase</keyword>
<dbReference type="OrthoDB" id="691673at2759"/>
<gene>
    <name evidence="7" type="ORF">PsYK624_131470</name>
</gene>
<dbReference type="PANTHER" id="PTHR42790:SF19">
    <property type="entry name" value="KYNURENINE_ALPHA-AMINOADIPATE AMINOTRANSFERASE, MITOCHONDRIAL"/>
    <property type="match status" value="1"/>
</dbReference>
<evidence type="ECO:0000259" key="6">
    <source>
        <dbReference type="Pfam" id="PF00155"/>
    </source>
</evidence>
<reference evidence="7 8" key="1">
    <citation type="submission" date="2021-08" db="EMBL/GenBank/DDBJ databases">
        <title>Draft Genome Sequence of Phanerochaete sordida strain YK-624.</title>
        <authorList>
            <person name="Mori T."/>
            <person name="Dohra H."/>
            <person name="Suzuki T."/>
            <person name="Kawagishi H."/>
            <person name="Hirai H."/>
        </authorList>
    </citation>
    <scope>NUCLEOTIDE SEQUENCE [LARGE SCALE GENOMIC DNA]</scope>
    <source>
        <strain evidence="7 8">YK-624</strain>
    </source>
</reference>
<protein>
    <submittedName>
        <fullName evidence="7">PLP-dependent aminotransferase family protein</fullName>
    </submittedName>
</protein>
<evidence type="ECO:0000313" key="7">
    <source>
        <dbReference type="EMBL" id="GJE96938.1"/>
    </source>
</evidence>
<proteinExistence type="inferred from homology"/>
<dbReference type="GO" id="GO:0008483">
    <property type="term" value="F:transaminase activity"/>
    <property type="evidence" value="ECO:0007669"/>
    <property type="project" value="UniProtKB-KW"/>
</dbReference>
<dbReference type="InterPro" id="IPR015421">
    <property type="entry name" value="PyrdxlP-dep_Trfase_major"/>
</dbReference>
<dbReference type="InterPro" id="IPR004839">
    <property type="entry name" value="Aminotransferase_I/II_large"/>
</dbReference>
<dbReference type="SUPFAM" id="SSF53383">
    <property type="entry name" value="PLP-dependent transferases"/>
    <property type="match status" value="1"/>
</dbReference>
<evidence type="ECO:0000256" key="1">
    <source>
        <dbReference type="ARBA" id="ARBA00001933"/>
    </source>
</evidence>
<comment type="caution">
    <text evidence="7">The sequence shown here is derived from an EMBL/GenBank/DDBJ whole genome shotgun (WGS) entry which is preliminary data.</text>
</comment>
<keyword evidence="8" id="KW-1185">Reference proteome</keyword>
<dbReference type="PANTHER" id="PTHR42790">
    <property type="entry name" value="AMINOTRANSFERASE"/>
    <property type="match status" value="1"/>
</dbReference>
<keyword evidence="3 7" id="KW-0032">Aminotransferase</keyword>
<evidence type="ECO:0000256" key="3">
    <source>
        <dbReference type="ARBA" id="ARBA00022576"/>
    </source>
</evidence>
<dbReference type="InterPro" id="IPR015424">
    <property type="entry name" value="PyrdxlP-dep_Trfase"/>
</dbReference>
<dbReference type="Gene3D" id="3.40.640.10">
    <property type="entry name" value="Type I PLP-dependent aspartate aminotransferase-like (Major domain)"/>
    <property type="match status" value="1"/>
</dbReference>
<sequence>MKALWRVANRKPGMLSLGTGDPHFSLFPMKKVQFEVASASSDLDDPVATWTDAGSDAPTQWFSSSRDEPGSTPFRAAMAYGTGAGLPEAQRAVTELTKHYHAPRDHVCTLTIGNMDGVSKLFRLLGSPGDHFLADEFSFNALTNAPLAHGISWVPVRIDQGGLIPADLERVMSAWDESVHGRRPHVLYTVPSGQNPTGCTLSPQRRKQIYELCQRFDILIIEDDPYYYLQYVDDEASSQPAPSFLSMDLDGRVLRVDNFSKVMMPGMRLGWVTSSDLFHQHLIYLNESSTQHPHGFGQIFITEMLSASGWGLAGFDRWTRSLRKEYQRRRDVFLAHFAREVASTGFARADAPPAGMFVWVDVHVQRHPRFRTDLRDAEGCPPRSNVPELMDELFERCLDAGVVVMPASIFATPASPGAAKLLGGDDSIQNRIHFLRTTFAGEEAQMQPALHILGQVLRDFFTELK</sequence>